<dbReference type="EMBL" id="BT138025">
    <property type="protein sequence ID" value="AFK37820.1"/>
    <property type="molecule type" value="mRNA"/>
</dbReference>
<protein>
    <submittedName>
        <fullName evidence="1">Uncharacterized protein</fullName>
    </submittedName>
</protein>
<proteinExistence type="evidence at transcript level"/>
<accession>I3SC28</accession>
<evidence type="ECO:0000313" key="1">
    <source>
        <dbReference type="EMBL" id="AFK37820.1"/>
    </source>
</evidence>
<organism evidence="1">
    <name type="scientific">Medicago truncatula</name>
    <name type="common">Barrel medic</name>
    <name type="synonym">Medicago tribuloides</name>
    <dbReference type="NCBI Taxonomy" id="3880"/>
    <lineage>
        <taxon>Eukaryota</taxon>
        <taxon>Viridiplantae</taxon>
        <taxon>Streptophyta</taxon>
        <taxon>Embryophyta</taxon>
        <taxon>Tracheophyta</taxon>
        <taxon>Spermatophyta</taxon>
        <taxon>Magnoliopsida</taxon>
        <taxon>eudicotyledons</taxon>
        <taxon>Gunneridae</taxon>
        <taxon>Pentapetalae</taxon>
        <taxon>rosids</taxon>
        <taxon>fabids</taxon>
        <taxon>Fabales</taxon>
        <taxon>Fabaceae</taxon>
        <taxon>Papilionoideae</taxon>
        <taxon>50 kb inversion clade</taxon>
        <taxon>NPAAA clade</taxon>
        <taxon>Hologalegina</taxon>
        <taxon>IRL clade</taxon>
        <taxon>Trifolieae</taxon>
        <taxon>Medicago</taxon>
    </lineage>
</organism>
<dbReference type="AlphaFoldDB" id="I3SC28"/>
<reference evidence="1" key="1">
    <citation type="submission" date="2012-05" db="EMBL/GenBank/DDBJ databases">
        <authorList>
            <person name="Krishnakumar V."/>
            <person name="Cheung F."/>
            <person name="Xiao Y."/>
            <person name="Chan A."/>
            <person name="Moskal W.A."/>
            <person name="Town C.D."/>
        </authorList>
    </citation>
    <scope>NUCLEOTIDE SEQUENCE</scope>
</reference>
<name>I3SC28_MEDTR</name>
<sequence length="85" mass="9698">MILQDSCGRESNSPQLVKPMPRSVFAVCGRMKLSSRLVPNQLLQQVLLPVPTMLQRVLKLKGVHLKVVPSVFWVYISFCRSFEKL</sequence>